<dbReference type="InterPro" id="IPR021136">
    <property type="entry name" value="Flagellar_hook_control-like_C"/>
</dbReference>
<proteinExistence type="predicted"/>
<evidence type="ECO:0000313" key="3">
    <source>
        <dbReference type="EMBL" id="MDO0877280.1"/>
    </source>
</evidence>
<evidence type="ECO:0000256" key="1">
    <source>
        <dbReference type="SAM" id="MobiDB-lite"/>
    </source>
</evidence>
<dbReference type="Pfam" id="PF02120">
    <property type="entry name" value="Flg_hook"/>
    <property type="match status" value="1"/>
</dbReference>
<organism evidence="3 4">
    <name type="scientific">Anoxybacillus gonensis</name>
    <dbReference type="NCBI Taxonomy" id="198467"/>
    <lineage>
        <taxon>Bacteria</taxon>
        <taxon>Bacillati</taxon>
        <taxon>Bacillota</taxon>
        <taxon>Bacilli</taxon>
        <taxon>Bacillales</taxon>
        <taxon>Anoxybacillaceae</taxon>
        <taxon>Anoxybacillus</taxon>
    </lineage>
</organism>
<reference evidence="3" key="1">
    <citation type="submission" date="2022-05" db="EMBL/GenBank/DDBJ databases">
        <title>Genome-based reclassification of Anoxybacillus salavatliensis Cihan et al. as a later heterotypic synonym of Anoxybacillus gonensis Belduz et al. 2003.</title>
        <authorList>
            <person name="Inan Bektas K."/>
            <person name="Guler H.I."/>
            <person name="Belduz A.O."/>
            <person name="Canakci S."/>
        </authorList>
    </citation>
    <scope>NUCLEOTIDE SEQUENCE</scope>
    <source>
        <strain evidence="3">NCIMB 13933</strain>
    </source>
</reference>
<keyword evidence="3" id="KW-0969">Cilium</keyword>
<keyword evidence="3" id="KW-0282">Flagellum</keyword>
<protein>
    <submittedName>
        <fullName evidence="3">Flagellar hook-length control protein FliK</fullName>
    </submittedName>
</protein>
<dbReference type="InterPro" id="IPR038610">
    <property type="entry name" value="FliK-like_C_sf"/>
</dbReference>
<feature type="region of interest" description="Disordered" evidence="1">
    <location>
        <begin position="360"/>
        <end position="384"/>
    </location>
</feature>
<evidence type="ECO:0000313" key="4">
    <source>
        <dbReference type="Proteomes" id="UP001176117"/>
    </source>
</evidence>
<name>A0AAW7TKG4_9BACL</name>
<keyword evidence="4" id="KW-1185">Reference proteome</keyword>
<dbReference type="Gene3D" id="3.30.750.140">
    <property type="match status" value="1"/>
</dbReference>
<accession>A0AAW7TKG4</accession>
<gene>
    <name evidence="3" type="ORF">NBU54_06360</name>
</gene>
<sequence length="396" mass="45900">MNITPVSPTVSFVGQDKQGEVPTGAENVFASVLASLQQLKQPVSQNNFEQQENTELIDWGELQKWLCELPISDGYADRQTLSHEIIQSFLSFLPEQAKEYIVEQFSTSQAFEEIFSLKEGRNEEVDEFMLFIALFQLEQKGWSIPEQVMESVRTLFSTTFKVNIGQSCTIKEMLQKLMENERASLSLASNEKTVPDVKRQMTFAGTLLPEQQTWHTVQKNVMPLSKSEQMIVHMPEHTFQVAQQVTEKVVPFEMQTIDTTNETAFAAQLDRVVRMSKFTQLRNGAQQLLVRLHPEHLGFMTIKLIQQKNGLVAKIITSTEMAKQLVERHIHQLSHVIATDRITVEQFNVFEQTKFRDHSFQQQQQQQKQQEKQKEEKRQPDQSFDEWITELFQSER</sequence>
<dbReference type="CDD" id="cd17470">
    <property type="entry name" value="T3SS_Flik_C"/>
    <property type="match status" value="1"/>
</dbReference>
<dbReference type="RefSeq" id="WP_035065861.1">
    <property type="nucleotide sequence ID" value="NZ_CP012152.1"/>
</dbReference>
<feature type="domain" description="Flagellar hook-length control protein-like C-terminal" evidence="2">
    <location>
        <begin position="278"/>
        <end position="354"/>
    </location>
</feature>
<dbReference type="AlphaFoldDB" id="A0AAW7TKG4"/>
<dbReference type="Proteomes" id="UP001176117">
    <property type="component" value="Unassembled WGS sequence"/>
</dbReference>
<keyword evidence="3" id="KW-0966">Cell projection</keyword>
<feature type="compositionally biased region" description="Basic and acidic residues" evidence="1">
    <location>
        <begin position="369"/>
        <end position="380"/>
    </location>
</feature>
<dbReference type="EMBL" id="JAMOGB010000004">
    <property type="protein sequence ID" value="MDO0877280.1"/>
    <property type="molecule type" value="Genomic_DNA"/>
</dbReference>
<evidence type="ECO:0000259" key="2">
    <source>
        <dbReference type="Pfam" id="PF02120"/>
    </source>
</evidence>
<comment type="caution">
    <text evidence="3">The sequence shown here is derived from an EMBL/GenBank/DDBJ whole genome shotgun (WGS) entry which is preliminary data.</text>
</comment>